<dbReference type="EMBL" id="CP113117">
    <property type="protein sequence ID" value="WAD00925.1"/>
    <property type="molecule type" value="Genomic_DNA"/>
</dbReference>
<evidence type="ECO:0000313" key="4">
    <source>
        <dbReference type="EMBL" id="WAD00925.1"/>
    </source>
</evidence>
<dbReference type="CDD" id="cd00093">
    <property type="entry name" value="HTH_XRE"/>
    <property type="match status" value="1"/>
</dbReference>
<reference evidence="4" key="1">
    <citation type="submission" date="2022-11" db="EMBL/GenBank/DDBJ databases">
        <title>Whole genome sequence of Levilactobacillus brevis SMB091.</title>
        <authorList>
            <person name="Kim J.-M."/>
            <person name="Kim O.-C."/>
            <person name="Choi Y.H."/>
            <person name="Han N.S."/>
            <person name="Hurh B."/>
        </authorList>
    </citation>
    <scope>NUCLEOTIDE SEQUENCE</scope>
    <source>
        <strain evidence="4">SMB091</strain>
    </source>
</reference>
<dbReference type="Gene3D" id="1.10.260.40">
    <property type="entry name" value="lambda repressor-like DNA-binding domains"/>
    <property type="match status" value="1"/>
</dbReference>
<dbReference type="SUPFAM" id="SSF47413">
    <property type="entry name" value="lambda repressor-like DNA-binding domains"/>
    <property type="match status" value="1"/>
</dbReference>
<keyword evidence="2" id="KW-0812">Transmembrane</keyword>
<sequence length="104" mass="11796">MTLGAKLKQARADHQLTQQAVATQVAVSRQTISSWETGKSFPDIDSLVTLSNLYGLSLDILIKEDTGMLDYLRKSEILRKLRPIYQSMQILNFLFLIILTFFSS</sequence>
<dbReference type="PROSITE" id="PS50943">
    <property type="entry name" value="HTH_CROC1"/>
    <property type="match status" value="1"/>
</dbReference>
<dbReference type="RefSeq" id="WP_011666899.1">
    <property type="nucleotide sequence ID" value="NZ_BBOW01000051.1"/>
</dbReference>
<dbReference type="Pfam" id="PF01381">
    <property type="entry name" value="HTH_3"/>
    <property type="match status" value="1"/>
</dbReference>
<protein>
    <submittedName>
        <fullName evidence="4">Helix-turn-helix transcriptional regulator</fullName>
    </submittedName>
</protein>
<dbReference type="SMART" id="SM00530">
    <property type="entry name" value="HTH_XRE"/>
    <property type="match status" value="1"/>
</dbReference>
<keyword evidence="1" id="KW-0238">DNA-binding</keyword>
<evidence type="ECO:0000259" key="3">
    <source>
        <dbReference type="PROSITE" id="PS50943"/>
    </source>
</evidence>
<dbReference type="InterPro" id="IPR010982">
    <property type="entry name" value="Lambda_DNA-bd_dom_sf"/>
</dbReference>
<feature type="transmembrane region" description="Helical" evidence="2">
    <location>
        <begin position="83"/>
        <end position="102"/>
    </location>
</feature>
<evidence type="ECO:0000256" key="2">
    <source>
        <dbReference type="SAM" id="Phobius"/>
    </source>
</evidence>
<organism evidence="4 5">
    <name type="scientific">Levilactobacillus brevis</name>
    <name type="common">Lactobacillus brevis</name>
    <dbReference type="NCBI Taxonomy" id="1580"/>
    <lineage>
        <taxon>Bacteria</taxon>
        <taxon>Bacillati</taxon>
        <taxon>Bacillota</taxon>
        <taxon>Bacilli</taxon>
        <taxon>Lactobacillales</taxon>
        <taxon>Lactobacillaceae</taxon>
        <taxon>Levilactobacillus</taxon>
    </lineage>
</organism>
<gene>
    <name evidence="4" type="ORF">ORR04_08235</name>
</gene>
<keyword evidence="2" id="KW-0472">Membrane</keyword>
<dbReference type="GO" id="GO:0003677">
    <property type="term" value="F:DNA binding"/>
    <property type="evidence" value="ECO:0007669"/>
    <property type="project" value="UniProtKB-KW"/>
</dbReference>
<dbReference type="AlphaFoldDB" id="A0AB38X2P4"/>
<evidence type="ECO:0000313" key="5">
    <source>
        <dbReference type="Proteomes" id="UP001164768"/>
    </source>
</evidence>
<evidence type="ECO:0000256" key="1">
    <source>
        <dbReference type="ARBA" id="ARBA00023125"/>
    </source>
</evidence>
<feature type="domain" description="HTH cro/C1-type" evidence="3">
    <location>
        <begin position="7"/>
        <end position="61"/>
    </location>
</feature>
<dbReference type="Proteomes" id="UP001164768">
    <property type="component" value="Chromosome"/>
</dbReference>
<proteinExistence type="predicted"/>
<dbReference type="PANTHER" id="PTHR46558:SF4">
    <property type="entry name" value="DNA-BIDING PHAGE PROTEIN"/>
    <property type="match status" value="1"/>
</dbReference>
<keyword evidence="2" id="KW-1133">Transmembrane helix</keyword>
<dbReference type="InterPro" id="IPR001387">
    <property type="entry name" value="Cro/C1-type_HTH"/>
</dbReference>
<dbReference type="PANTHER" id="PTHR46558">
    <property type="entry name" value="TRACRIPTIONAL REGULATORY PROTEIN-RELATED-RELATED"/>
    <property type="match status" value="1"/>
</dbReference>
<accession>A0AB38X2P4</accession>
<name>A0AB38X2P4_LEVBR</name>